<evidence type="ECO:0000313" key="4">
    <source>
        <dbReference type="Proteomes" id="UP000237662"/>
    </source>
</evidence>
<dbReference type="InterPro" id="IPR006531">
    <property type="entry name" value="Gp5/Vgr_OB"/>
</dbReference>
<evidence type="ECO:0000259" key="2">
    <source>
        <dbReference type="Pfam" id="PF04717"/>
    </source>
</evidence>
<dbReference type="RefSeq" id="WP_104419310.1">
    <property type="nucleotide sequence ID" value="NZ_PTJC01000005.1"/>
</dbReference>
<gene>
    <name evidence="3" type="ORF">CLV84_1748</name>
</gene>
<dbReference type="Gene3D" id="3.55.50.10">
    <property type="entry name" value="Baseplate protein-like domains"/>
    <property type="match status" value="1"/>
</dbReference>
<dbReference type="Gene3D" id="2.30.110.50">
    <property type="match status" value="1"/>
</dbReference>
<dbReference type="AlphaFoldDB" id="A0A2S6IBD4"/>
<feature type="region of interest" description="Disordered" evidence="1">
    <location>
        <begin position="359"/>
        <end position="380"/>
    </location>
</feature>
<comment type="caution">
    <text evidence="3">The sequence shown here is derived from an EMBL/GenBank/DDBJ whole genome shotgun (WGS) entry which is preliminary data.</text>
</comment>
<dbReference type="SUPFAM" id="SSF69255">
    <property type="entry name" value="gp5 N-terminal domain-like"/>
    <property type="match status" value="1"/>
</dbReference>
<dbReference type="InterPro" id="IPR006533">
    <property type="entry name" value="T6SS_Vgr_RhsGE"/>
</dbReference>
<dbReference type="OrthoDB" id="1907165at2"/>
<dbReference type="Pfam" id="PF05954">
    <property type="entry name" value="Phage_GPD"/>
    <property type="match status" value="1"/>
</dbReference>
<feature type="domain" description="Gp5/Type VI secretion system Vgr protein OB-fold" evidence="2">
    <location>
        <begin position="370"/>
        <end position="444"/>
    </location>
</feature>
<proteinExistence type="predicted"/>
<evidence type="ECO:0000256" key="1">
    <source>
        <dbReference type="SAM" id="MobiDB-lite"/>
    </source>
</evidence>
<dbReference type="SUPFAM" id="SSF69349">
    <property type="entry name" value="Phage fibre proteins"/>
    <property type="match status" value="1"/>
</dbReference>
<dbReference type="EMBL" id="PTJC01000005">
    <property type="protein sequence ID" value="PPK88776.1"/>
    <property type="molecule type" value="Genomic_DNA"/>
</dbReference>
<sequence>MAGKAVPDIVIDGTPLGPISVLTLEQPWNDHHSFSIVCPYRERSGALMELGRTYVGKPITIQLRAGIRAGNGQLTFKGIITNVKLSKQASSVIQLVLQGFSPTRLLDDGPHNRSFSEQSLADVIQTVTGDFPDLATKVDVRYTEPLPYVTQYRETAYRFLRRLTATHGEWFYYDGETARFGAPAEGEESELLFGKDLSGMEVTADVVPANFKLLGYDYVGDQHFDVSAERAKVRELDDFSQLVFDTSVGLFQHAPVFAEPFTAPDKVHLEHFAERRRGGQSANLINLFAESSRLDLQVGQVVNVRTVPGNFNGNASESADDYGSFRLLRITHHCDGMGNYHNTFQGIPANLEVPPISDHNIAPPAAETQPAEVTDNQDPEQLGRVRVTFAWQKESGEQTPWLRVAAAGAGGGHGAYFVPETGDQVMVGFEYNNPDRPVVLGSVYHGSVKPANAADPSNNSKIIRTRSGNQVILSDADGEESITIENGMNFIRLSLQGDTSIDIMTAGDLNLTGKNITITAEENITVSAGQAADLSAGQGFSVSAGQDLSLTTNANLDATGQNINLSAQMSVAASGGLSAEFSSANTTLSGDATVTVTAPMVKLN</sequence>
<protein>
    <submittedName>
        <fullName evidence="3">Rhs element Vgr protein</fullName>
    </submittedName>
</protein>
<dbReference type="Gene3D" id="2.40.50.230">
    <property type="entry name" value="Gp5 N-terminal domain"/>
    <property type="match status" value="1"/>
</dbReference>
<dbReference type="Pfam" id="PF04717">
    <property type="entry name" value="Phage_base_V"/>
    <property type="match status" value="1"/>
</dbReference>
<organism evidence="3 4">
    <name type="scientific">Neolewinella xylanilytica</name>
    <dbReference type="NCBI Taxonomy" id="1514080"/>
    <lineage>
        <taxon>Bacteria</taxon>
        <taxon>Pseudomonadati</taxon>
        <taxon>Bacteroidota</taxon>
        <taxon>Saprospiria</taxon>
        <taxon>Saprospirales</taxon>
        <taxon>Lewinellaceae</taxon>
        <taxon>Neolewinella</taxon>
    </lineage>
</organism>
<name>A0A2S6IBD4_9BACT</name>
<dbReference type="NCBIfam" id="TIGR01646">
    <property type="entry name" value="vgr_GE"/>
    <property type="match status" value="1"/>
</dbReference>
<dbReference type="InterPro" id="IPR037026">
    <property type="entry name" value="Vgr_OB-fold_dom_sf"/>
</dbReference>
<dbReference type="SUPFAM" id="SSF69279">
    <property type="entry name" value="Phage tail proteins"/>
    <property type="match status" value="1"/>
</dbReference>
<dbReference type="Proteomes" id="UP000237662">
    <property type="component" value="Unassembled WGS sequence"/>
</dbReference>
<accession>A0A2S6IBD4</accession>
<keyword evidence="4" id="KW-1185">Reference proteome</keyword>
<reference evidence="3 4" key="1">
    <citation type="submission" date="2018-02" db="EMBL/GenBank/DDBJ databases">
        <title>Genomic Encyclopedia of Archaeal and Bacterial Type Strains, Phase II (KMG-II): from individual species to whole genera.</title>
        <authorList>
            <person name="Goeker M."/>
        </authorList>
    </citation>
    <scope>NUCLEOTIDE SEQUENCE [LARGE SCALE GENOMIC DNA]</scope>
    <source>
        <strain evidence="3 4">DSM 29526</strain>
    </source>
</reference>
<evidence type="ECO:0000313" key="3">
    <source>
        <dbReference type="EMBL" id="PPK88776.1"/>
    </source>
</evidence>